<dbReference type="PANTHER" id="PTHR42912:SF93">
    <property type="entry name" value="N6-ADENOSINE-METHYLTRANSFERASE TMT1A"/>
    <property type="match status" value="1"/>
</dbReference>
<accession>A0A1H0PA02</accession>
<dbReference type="RefSeq" id="WP_197674775.1">
    <property type="nucleotide sequence ID" value="NZ_LT629711.1"/>
</dbReference>
<feature type="domain" description="Methyltransferase type 11" evidence="1">
    <location>
        <begin position="56"/>
        <end position="142"/>
    </location>
</feature>
<dbReference type="GO" id="GO:0032259">
    <property type="term" value="P:methylation"/>
    <property type="evidence" value="ECO:0007669"/>
    <property type="project" value="UniProtKB-KW"/>
</dbReference>
<evidence type="ECO:0000259" key="1">
    <source>
        <dbReference type="Pfam" id="PF08241"/>
    </source>
</evidence>
<reference evidence="3" key="1">
    <citation type="submission" date="2016-10" db="EMBL/GenBank/DDBJ databases">
        <authorList>
            <person name="Varghese N."/>
            <person name="Submissions S."/>
        </authorList>
    </citation>
    <scope>NUCLEOTIDE SEQUENCE [LARGE SCALE GENOMIC DNA]</scope>
    <source>
        <strain evidence="3">DSM 22329</strain>
    </source>
</reference>
<evidence type="ECO:0000313" key="2">
    <source>
        <dbReference type="EMBL" id="SDP01947.1"/>
    </source>
</evidence>
<dbReference type="InterPro" id="IPR050508">
    <property type="entry name" value="Methyltransf_Superfamily"/>
</dbReference>
<proteinExistence type="predicted"/>
<dbReference type="InterPro" id="IPR029063">
    <property type="entry name" value="SAM-dependent_MTases_sf"/>
</dbReference>
<dbReference type="Gene3D" id="3.40.50.150">
    <property type="entry name" value="Vaccinia Virus protein VP39"/>
    <property type="match status" value="1"/>
</dbReference>
<protein>
    <submittedName>
        <fullName evidence="2">Methyltransferase domain-containing protein</fullName>
    </submittedName>
</protein>
<dbReference type="STRING" id="443156.SAMN04489867_1194"/>
<dbReference type="Proteomes" id="UP000199077">
    <property type="component" value="Chromosome I"/>
</dbReference>
<keyword evidence="3" id="KW-1185">Reference proteome</keyword>
<organism evidence="2 3">
    <name type="scientific">Pedococcus dokdonensis</name>
    <dbReference type="NCBI Taxonomy" id="443156"/>
    <lineage>
        <taxon>Bacteria</taxon>
        <taxon>Bacillati</taxon>
        <taxon>Actinomycetota</taxon>
        <taxon>Actinomycetes</taxon>
        <taxon>Micrococcales</taxon>
        <taxon>Intrasporangiaceae</taxon>
        <taxon>Pedococcus</taxon>
    </lineage>
</organism>
<keyword evidence="2" id="KW-0489">Methyltransferase</keyword>
<gene>
    <name evidence="2" type="ORF">SAMN04489867_1194</name>
</gene>
<dbReference type="InterPro" id="IPR013216">
    <property type="entry name" value="Methyltransf_11"/>
</dbReference>
<dbReference type="SUPFAM" id="SSF53335">
    <property type="entry name" value="S-adenosyl-L-methionine-dependent methyltransferases"/>
    <property type="match status" value="1"/>
</dbReference>
<dbReference type="GO" id="GO:0008757">
    <property type="term" value="F:S-adenosylmethionine-dependent methyltransferase activity"/>
    <property type="evidence" value="ECO:0007669"/>
    <property type="project" value="InterPro"/>
</dbReference>
<dbReference type="EMBL" id="LT629711">
    <property type="protein sequence ID" value="SDP01947.1"/>
    <property type="molecule type" value="Genomic_DNA"/>
</dbReference>
<dbReference type="Pfam" id="PF08241">
    <property type="entry name" value="Methyltransf_11"/>
    <property type="match status" value="1"/>
</dbReference>
<dbReference type="PANTHER" id="PTHR42912">
    <property type="entry name" value="METHYLTRANSFERASE"/>
    <property type="match status" value="1"/>
</dbReference>
<evidence type="ECO:0000313" key="3">
    <source>
        <dbReference type="Proteomes" id="UP000199077"/>
    </source>
</evidence>
<sequence>MNQRPTRRYRTAGRSLRLFRSFLVEQTDPDRFYGDLADDTVALLSGHTDLAGSSVLDVGAGPRQFAAAFAGAGALYVGLDVAVGDLVDAAAPDVVGVGERLPFADASLDVVMSSNVMEHVPYPGVVAREMVRVVRPGGLVFISYTAWASPWGGHETSPWHFLGGEYAARRYERVQGRPPKNRFGTSMFAARVGDGMRWARAQPDLVVEELSPRYHPDWARAVVEVPGLREVATWNLMMVLRRR</sequence>
<keyword evidence="2" id="KW-0808">Transferase</keyword>
<name>A0A1H0PA02_9MICO</name>
<dbReference type="AlphaFoldDB" id="A0A1H0PA02"/>